<keyword evidence="9 13" id="KW-0408">Iron</keyword>
<evidence type="ECO:0000313" key="16">
    <source>
        <dbReference type="Proteomes" id="UP000619536"/>
    </source>
</evidence>
<dbReference type="GO" id="GO:0004527">
    <property type="term" value="F:exonuclease activity"/>
    <property type="evidence" value="ECO:0007669"/>
    <property type="project" value="UniProtKB-KW"/>
</dbReference>
<evidence type="ECO:0000256" key="9">
    <source>
        <dbReference type="ARBA" id="ARBA00023004"/>
    </source>
</evidence>
<dbReference type="InterPro" id="IPR011604">
    <property type="entry name" value="PDDEXK-like_dom_sf"/>
</dbReference>
<comment type="caution">
    <text evidence="15">The sequence shown here is derived from an EMBL/GenBank/DDBJ whole genome shotgun (WGS) entry which is preliminary data.</text>
</comment>
<proteinExistence type="inferred from homology"/>
<evidence type="ECO:0000256" key="8">
    <source>
        <dbReference type="ARBA" id="ARBA00022839"/>
    </source>
</evidence>
<sequence>MEVPNVHISTSYSEDEWLQLSGIQHYAFCARQWALIHIEQQWIDNYLTTAGSIEHERVDDYQQSESRGNTLILRSLRVFNPILGISGICDVVEFHSNPHGIHLSKRQGSWIPYPVEYKHGKPKEIDADRLQLCAEAMCLEYMLSCDVPEGSLFYQHTKRREIVTFNTELREQVQQYCKQMHDYFNRGYTPKAKFRPRCKSCSLLDICQPKMLNSTSAKAYIQQTINQ</sequence>
<dbReference type="GO" id="GO:0051607">
    <property type="term" value="P:defense response to virus"/>
    <property type="evidence" value="ECO:0007669"/>
    <property type="project" value="UniProtKB-KW"/>
</dbReference>
<dbReference type="Proteomes" id="UP000619536">
    <property type="component" value="Unassembled WGS sequence"/>
</dbReference>
<keyword evidence="7 13" id="KW-0378">Hydrolase</keyword>
<gene>
    <name evidence="15" type="ORF">GCM10007377_04250</name>
</gene>
<comment type="cofactor">
    <cofactor evidence="1">
        <name>[4Fe-4S] cluster</name>
        <dbReference type="ChEBI" id="CHEBI:49883"/>
    </cofactor>
</comment>
<accession>A0A8J3EY98</accession>
<comment type="cofactor">
    <cofactor evidence="13">
        <name>Mg(2+)</name>
        <dbReference type="ChEBI" id="CHEBI:18420"/>
    </cofactor>
    <cofactor evidence="13">
        <name>Mn(2+)</name>
        <dbReference type="ChEBI" id="CHEBI:29035"/>
    </cofactor>
    <text evidence="13">Mg(2+) or Mn(2+) required for ssDNA cleavage activity.</text>
</comment>
<evidence type="ECO:0000256" key="10">
    <source>
        <dbReference type="ARBA" id="ARBA00023014"/>
    </source>
</evidence>
<reference evidence="15" key="2">
    <citation type="submission" date="2020-09" db="EMBL/GenBank/DDBJ databases">
        <authorList>
            <person name="Sun Q."/>
            <person name="Sedlacek I."/>
        </authorList>
    </citation>
    <scope>NUCLEOTIDE SEQUENCE</scope>
    <source>
        <strain evidence="15">CCM 8606</strain>
    </source>
</reference>
<evidence type="ECO:0000313" key="15">
    <source>
        <dbReference type="EMBL" id="GGI13096.1"/>
    </source>
</evidence>
<dbReference type="RefSeq" id="WP_188354583.1">
    <property type="nucleotide sequence ID" value="NZ_BMDH01000001.1"/>
</dbReference>
<evidence type="ECO:0000256" key="2">
    <source>
        <dbReference type="ARBA" id="ARBA00009189"/>
    </source>
</evidence>
<reference evidence="15" key="1">
    <citation type="journal article" date="2014" name="Int. J. Syst. Evol. Microbiol.">
        <title>Complete genome sequence of Corynebacterium casei LMG S-19264T (=DSM 44701T), isolated from a smear-ripened cheese.</title>
        <authorList>
            <consortium name="US DOE Joint Genome Institute (JGI-PGF)"/>
            <person name="Walter F."/>
            <person name="Albersmeier A."/>
            <person name="Kalinowski J."/>
            <person name="Ruckert C."/>
        </authorList>
    </citation>
    <scope>NUCLEOTIDE SEQUENCE</scope>
    <source>
        <strain evidence="15">CCM 8606</strain>
    </source>
</reference>
<evidence type="ECO:0000256" key="6">
    <source>
        <dbReference type="ARBA" id="ARBA00022723"/>
    </source>
</evidence>
<dbReference type="InterPro" id="IPR051827">
    <property type="entry name" value="Cas4_exonuclease"/>
</dbReference>
<keyword evidence="16" id="KW-1185">Reference proteome</keyword>
<evidence type="ECO:0000256" key="12">
    <source>
        <dbReference type="ARBA" id="ARBA00023211"/>
    </source>
</evidence>
<evidence type="ECO:0000259" key="14">
    <source>
        <dbReference type="Pfam" id="PF01930"/>
    </source>
</evidence>
<evidence type="ECO:0000256" key="3">
    <source>
        <dbReference type="ARBA" id="ARBA00012768"/>
    </source>
</evidence>
<dbReference type="InterPro" id="IPR022765">
    <property type="entry name" value="Dna2/Cas4_DUF83"/>
</dbReference>
<name>A0A8J3EY98_9BIFI</name>
<dbReference type="InterPro" id="IPR013343">
    <property type="entry name" value="CRISPR-assoc_prot_Cas4"/>
</dbReference>
<keyword evidence="11 13" id="KW-0051">Antiviral defense</keyword>
<dbReference type="GO" id="GO:0046872">
    <property type="term" value="F:metal ion binding"/>
    <property type="evidence" value="ECO:0007669"/>
    <property type="project" value="UniProtKB-KW"/>
</dbReference>
<dbReference type="AlphaFoldDB" id="A0A8J3EY98"/>
<evidence type="ECO:0000256" key="11">
    <source>
        <dbReference type="ARBA" id="ARBA00023118"/>
    </source>
</evidence>
<dbReference type="Gene3D" id="3.90.320.10">
    <property type="match status" value="1"/>
</dbReference>
<comment type="function">
    <text evidence="13">CRISPR (clustered regularly interspaced short palindromic repeat) is an adaptive immune system that provides protection against mobile genetic elements (viruses, transposable elements and conjugative plasmids). CRISPR clusters contain sequences complementary to antecedent mobile elements and target invading nucleic acids. CRISPR clusters are transcribed and processed into CRISPR RNA (crRNA).</text>
</comment>
<comment type="cofactor">
    <cofactor evidence="13">
        <name>iron-sulfur cluster</name>
        <dbReference type="ChEBI" id="CHEBI:30408"/>
    </cofactor>
</comment>
<keyword evidence="6 13" id="KW-0479">Metal-binding</keyword>
<protein>
    <recommendedName>
        <fullName evidence="4 13">CRISPR-associated exonuclease Cas4</fullName>
        <ecNumber evidence="3 13">3.1.12.1</ecNumber>
    </recommendedName>
</protein>
<organism evidence="15 16">
    <name type="scientific">Galliscardovia ingluviei</name>
    <dbReference type="NCBI Taxonomy" id="1769422"/>
    <lineage>
        <taxon>Bacteria</taxon>
        <taxon>Bacillati</taxon>
        <taxon>Actinomycetota</taxon>
        <taxon>Actinomycetes</taxon>
        <taxon>Bifidobacteriales</taxon>
        <taxon>Bifidobacteriaceae</taxon>
        <taxon>Galliscardovia</taxon>
    </lineage>
</organism>
<comment type="similarity">
    <text evidence="2 13">Belongs to the CRISPR-associated exonuclease Cas4 family.</text>
</comment>
<keyword evidence="12 13" id="KW-0464">Manganese</keyword>
<dbReference type="PANTHER" id="PTHR36531">
    <property type="entry name" value="CRISPR-ASSOCIATED EXONUCLEASE CAS4"/>
    <property type="match status" value="1"/>
</dbReference>
<dbReference type="Pfam" id="PF01930">
    <property type="entry name" value="Cas_Cas4"/>
    <property type="match status" value="1"/>
</dbReference>
<dbReference type="GO" id="GO:0051536">
    <property type="term" value="F:iron-sulfur cluster binding"/>
    <property type="evidence" value="ECO:0007669"/>
    <property type="project" value="UniProtKB-KW"/>
</dbReference>
<evidence type="ECO:0000256" key="5">
    <source>
        <dbReference type="ARBA" id="ARBA00022722"/>
    </source>
</evidence>
<evidence type="ECO:0000256" key="7">
    <source>
        <dbReference type="ARBA" id="ARBA00022801"/>
    </source>
</evidence>
<dbReference type="NCBIfam" id="TIGR00372">
    <property type="entry name" value="cas4"/>
    <property type="match status" value="1"/>
</dbReference>
<evidence type="ECO:0000256" key="4">
    <source>
        <dbReference type="ARBA" id="ARBA00020049"/>
    </source>
</evidence>
<keyword evidence="10 13" id="KW-0411">Iron-sulfur</keyword>
<dbReference type="EC" id="3.1.12.1" evidence="3 13"/>
<dbReference type="PANTHER" id="PTHR36531:SF6">
    <property type="entry name" value="DNA REPLICATION ATP-DEPENDENT HELICASE_NUCLEASE DNA2"/>
    <property type="match status" value="1"/>
</dbReference>
<evidence type="ECO:0000256" key="13">
    <source>
        <dbReference type="RuleBase" id="RU365022"/>
    </source>
</evidence>
<evidence type="ECO:0000256" key="1">
    <source>
        <dbReference type="ARBA" id="ARBA00001966"/>
    </source>
</evidence>
<keyword evidence="5 13" id="KW-0540">Nuclease</keyword>
<dbReference type="EMBL" id="BMDH01000001">
    <property type="protein sequence ID" value="GGI13096.1"/>
    <property type="molecule type" value="Genomic_DNA"/>
</dbReference>
<keyword evidence="8 13" id="KW-0269">Exonuclease</keyword>
<feature type="domain" description="DUF83" evidence="14">
    <location>
        <begin position="21"/>
        <end position="208"/>
    </location>
</feature>